<evidence type="ECO:0000313" key="2">
    <source>
        <dbReference type="Proteomes" id="UP000430202"/>
    </source>
</evidence>
<dbReference type="AlphaFoldDB" id="A0A653TMI3"/>
<reference evidence="1 2" key="1">
    <citation type="submission" date="2019-10" db="EMBL/GenBank/DDBJ databases">
        <authorList>
            <person name="Karimi E."/>
        </authorList>
    </citation>
    <scope>NUCLEOTIDE SEQUENCE [LARGE SCALE GENOMIC DNA]</scope>
    <source>
        <strain evidence="1">Maribacter sp. 151</strain>
    </source>
</reference>
<accession>A0A653TMI3</accession>
<name>A0A653TMI3_9FLAO</name>
<dbReference type="Proteomes" id="UP000430202">
    <property type="component" value="Unassembled WGS sequence"/>
</dbReference>
<keyword evidence="2" id="KW-1185">Reference proteome</keyword>
<evidence type="ECO:0000313" key="1">
    <source>
        <dbReference type="EMBL" id="VXB82102.1"/>
    </source>
</evidence>
<protein>
    <submittedName>
        <fullName evidence="1">Uncharacterized protein</fullName>
    </submittedName>
</protein>
<dbReference type="EMBL" id="CABWLR010000003">
    <property type="protein sequence ID" value="VXB82102.1"/>
    <property type="molecule type" value="Genomic_DNA"/>
</dbReference>
<proteinExistence type="predicted"/>
<gene>
    <name evidence="1" type="ORF">MARI151_30674</name>
</gene>
<sequence length="59" mass="6833">MFVFVTSSISKDAFKKYCTNATCYIPSPGLLYDQKINLNKLKSVNSLDYKIESWLDNLY</sequence>
<organism evidence="1 2">
    <name type="scientific">Maribacter litoralis</name>
    <dbReference type="NCBI Taxonomy" id="2059726"/>
    <lineage>
        <taxon>Bacteria</taxon>
        <taxon>Pseudomonadati</taxon>
        <taxon>Bacteroidota</taxon>
        <taxon>Flavobacteriia</taxon>
        <taxon>Flavobacteriales</taxon>
        <taxon>Flavobacteriaceae</taxon>
        <taxon>Maribacter</taxon>
    </lineage>
</organism>